<evidence type="ECO:0008006" key="3">
    <source>
        <dbReference type="Google" id="ProtNLM"/>
    </source>
</evidence>
<evidence type="ECO:0000313" key="1">
    <source>
        <dbReference type="EMBL" id="PIS17333.1"/>
    </source>
</evidence>
<dbReference type="InterPro" id="IPR050238">
    <property type="entry name" value="DNA_Rep/Repair_Clamp_Loader"/>
</dbReference>
<accession>A0A2H0WXE6</accession>
<reference evidence="2" key="1">
    <citation type="submission" date="2017-09" db="EMBL/GenBank/DDBJ databases">
        <title>Depth-based differentiation of microbial function through sediment-hosted aquifers and enrichment of novel symbionts in the deep terrestrial subsurface.</title>
        <authorList>
            <person name="Probst A.J."/>
            <person name="Ladd B."/>
            <person name="Jarett J.K."/>
            <person name="Geller-Mcgrath D.E."/>
            <person name="Sieber C.M.K."/>
            <person name="Emerson J.B."/>
            <person name="Anantharaman K."/>
            <person name="Thomas B.C."/>
            <person name="Malmstrom R."/>
            <person name="Stieglmeier M."/>
            <person name="Klingl A."/>
            <person name="Woyke T."/>
            <person name="Ryan C.M."/>
            <person name="Banfield J.F."/>
        </authorList>
    </citation>
    <scope>NUCLEOTIDE SEQUENCE [LARGE SCALE GENOMIC DNA]</scope>
</reference>
<dbReference type="InterPro" id="IPR027417">
    <property type="entry name" value="P-loop_NTPase"/>
</dbReference>
<dbReference type="AlphaFoldDB" id="A0A2H0WXE6"/>
<dbReference type="GO" id="GO:0006261">
    <property type="term" value="P:DNA-templated DNA replication"/>
    <property type="evidence" value="ECO:0007669"/>
    <property type="project" value="TreeGrafter"/>
</dbReference>
<comment type="caution">
    <text evidence="1">The sequence shown here is derived from an EMBL/GenBank/DDBJ whole genome shotgun (WGS) entry which is preliminary data.</text>
</comment>
<dbReference type="PANTHER" id="PTHR11669">
    <property type="entry name" value="REPLICATION FACTOR C / DNA POLYMERASE III GAMMA-TAU SUBUNIT"/>
    <property type="match status" value="1"/>
</dbReference>
<evidence type="ECO:0000313" key="2">
    <source>
        <dbReference type="Proteomes" id="UP000229675"/>
    </source>
</evidence>
<gene>
    <name evidence="1" type="ORF">COT59_01140</name>
</gene>
<dbReference type="EMBL" id="PEZD01000025">
    <property type="protein sequence ID" value="PIS17333.1"/>
    <property type="molecule type" value="Genomic_DNA"/>
</dbReference>
<name>A0A2H0WXE6_9BACT</name>
<protein>
    <recommendedName>
        <fullName evidence="3">DNA polymerase III subunit delta</fullName>
    </recommendedName>
</protein>
<organism evidence="1 2">
    <name type="scientific">Candidatus Nealsonbacteria bacterium CG09_land_8_20_14_0_10_42_14</name>
    <dbReference type="NCBI Taxonomy" id="1974707"/>
    <lineage>
        <taxon>Bacteria</taxon>
        <taxon>Candidatus Nealsoniibacteriota</taxon>
    </lineage>
</organism>
<dbReference type="SUPFAM" id="SSF52540">
    <property type="entry name" value="P-loop containing nucleoside triphosphate hydrolases"/>
    <property type="match status" value="1"/>
</dbReference>
<sequence length="252" mass="29342">MISTRQDIQWQFLKRMAEHGRVPHALLFYGESTADLKALALKFITLVNHQDVEKGIQPDLFFVSPGEEKEIKISQIRELHQKLSLKSYSALFKSIIIEQAHQLNQEAQSAFLKLLEEPKGKTIFILITEYPEMLLPTILSRVERLRFYSSLQPCQKEEIKELLKISRADLVQRFDYAKKLAEDPRGLNEVLENWLRYFRELLITTVHNESSSKVYSLAKLERILKTIQTTDFLVSTTNVNPRLALEILMLEL</sequence>
<dbReference type="Proteomes" id="UP000229675">
    <property type="component" value="Unassembled WGS sequence"/>
</dbReference>
<dbReference type="Pfam" id="PF13177">
    <property type="entry name" value="DNA_pol3_delta2"/>
    <property type="match status" value="1"/>
</dbReference>
<proteinExistence type="predicted"/>
<dbReference type="PANTHER" id="PTHR11669:SF8">
    <property type="entry name" value="DNA POLYMERASE III SUBUNIT DELTA"/>
    <property type="match status" value="1"/>
</dbReference>
<dbReference type="Gene3D" id="3.40.50.300">
    <property type="entry name" value="P-loop containing nucleotide triphosphate hydrolases"/>
    <property type="match status" value="1"/>
</dbReference>